<keyword evidence="3" id="KW-0472">Membrane</keyword>
<sequence>MPGSVMAACEECRALVQALNKVTACFRQLVMSIGGSSDSLNLREELRRTRRRARELVGTIRGRLTSALRDGGAPMRERRAEFERLWVAFASCLEQLEADMRRALELARIFPLNMPRRALVQTGMSGGTSGLAARALSTHSLRHCDASEHSEETDLLALQKDVIEVGEIIAEMENKVNVPRWSIIAIEEPGAELRSTAIGGGTSTGMLNVGARRRRTCRLSRRLSALLFTMIILLAVVLSVCVAKFA</sequence>
<evidence type="ECO:0000313" key="5">
    <source>
        <dbReference type="EMBL" id="AUG68983.1"/>
    </source>
</evidence>
<protein>
    <submittedName>
        <fullName evidence="5">Regulator of G-protein signaling 9-bindinG protein</fullName>
    </submittedName>
</protein>
<name>A0A2H5ACE9_9VERT</name>
<dbReference type="InterPro" id="IPR006011">
    <property type="entry name" value="Syntaxin_N"/>
</dbReference>
<keyword evidence="2" id="KW-0734">Signal transduction inhibitor</keyword>
<dbReference type="Pfam" id="PF14523">
    <property type="entry name" value="Syntaxin_2"/>
    <property type="match status" value="1"/>
</dbReference>
<proteinExistence type="evidence at transcript level"/>
<accession>A0A2H5ACE9</accession>
<dbReference type="InterPro" id="IPR026512">
    <property type="entry name" value="RGS7BP/RGS9BP"/>
</dbReference>
<dbReference type="AlphaFoldDB" id="A0A2H5ACE9"/>
<organism evidence="5">
    <name type="scientific">Eptatretus cirrhatus</name>
    <name type="common">broadgilled hagfish</name>
    <dbReference type="NCBI Taxonomy" id="78394"/>
    <lineage>
        <taxon>Eukaryota</taxon>
        <taxon>Metazoa</taxon>
        <taxon>Chordata</taxon>
        <taxon>Craniata</taxon>
        <taxon>Vertebrata</taxon>
        <taxon>Cyclostomata</taxon>
        <taxon>Myxini</taxon>
        <taxon>Myxiniformes</taxon>
        <taxon>Myxinidae</taxon>
        <taxon>Eptatretinae</taxon>
        <taxon>Eptatretus</taxon>
    </lineage>
</organism>
<feature type="transmembrane region" description="Helical" evidence="3">
    <location>
        <begin position="223"/>
        <end position="245"/>
    </location>
</feature>
<comment type="similarity">
    <text evidence="1">Belongs to the RGS7BP/RGS9BP family.</text>
</comment>
<reference evidence="5" key="1">
    <citation type="journal article" date="2018" name="Open Biol.">
        <title>Evolution of the shut-off steps of vertebrate phototransduction.</title>
        <authorList>
            <person name="Lamb T.D."/>
            <person name="Patel H.R."/>
            <person name="Chuah A."/>
            <person name="Hunt D.M."/>
        </authorList>
    </citation>
    <scope>NUCLEOTIDE SEQUENCE</scope>
</reference>
<keyword evidence="3" id="KW-1133">Transmembrane helix</keyword>
<evidence type="ECO:0000256" key="3">
    <source>
        <dbReference type="SAM" id="Phobius"/>
    </source>
</evidence>
<dbReference type="GO" id="GO:0016020">
    <property type="term" value="C:membrane"/>
    <property type="evidence" value="ECO:0007669"/>
    <property type="project" value="InterPro"/>
</dbReference>
<evidence type="ECO:0000259" key="4">
    <source>
        <dbReference type="Pfam" id="PF14523"/>
    </source>
</evidence>
<dbReference type="Gene3D" id="1.20.58.70">
    <property type="match status" value="1"/>
</dbReference>
<evidence type="ECO:0000256" key="2">
    <source>
        <dbReference type="ARBA" id="ARBA00022700"/>
    </source>
</evidence>
<dbReference type="PANTHER" id="PTHR21029">
    <property type="entry name" value="R-SEVEN BINDING PROTEIN (R7BP) HOMOLOG"/>
    <property type="match status" value="1"/>
</dbReference>
<feature type="domain" description="Syntaxin N-terminal" evidence="4">
    <location>
        <begin position="10"/>
        <end position="146"/>
    </location>
</feature>
<dbReference type="GO" id="GO:0009968">
    <property type="term" value="P:negative regulation of signal transduction"/>
    <property type="evidence" value="ECO:0007669"/>
    <property type="project" value="UniProtKB-KW"/>
</dbReference>
<dbReference type="EMBL" id="MG063705">
    <property type="protein sequence ID" value="AUG68983.1"/>
    <property type="molecule type" value="mRNA"/>
</dbReference>
<keyword evidence="3" id="KW-0812">Transmembrane</keyword>
<evidence type="ECO:0000256" key="1">
    <source>
        <dbReference type="ARBA" id="ARBA00007457"/>
    </source>
</evidence>